<dbReference type="Proteomes" id="UP000001542">
    <property type="component" value="Unassembled WGS sequence"/>
</dbReference>
<dbReference type="InParanoid" id="A2FGX1"/>
<dbReference type="VEuPathDB" id="TrichDB:TVAG_425820"/>
<dbReference type="AlphaFoldDB" id="A2FGX1"/>
<dbReference type="VEuPathDB" id="TrichDB:TVAGG3_1056300"/>
<protein>
    <recommendedName>
        <fullName evidence="3">Nucleoplasmin-like domain-containing protein</fullName>
    </recommendedName>
</protein>
<name>A2FGX1_TRIV3</name>
<evidence type="ECO:0000313" key="2">
    <source>
        <dbReference type="Proteomes" id="UP000001542"/>
    </source>
</evidence>
<keyword evidence="2" id="KW-1185">Reference proteome</keyword>
<sequence>MSDFMSSSEQEEIPTDPLEFFIAPHKTYEFQFKSEDQEAILLNAVLLNKSEKEFNIYLEYNDFIEEKPLTDKVLLTKFKPGELVKQIEIILYPSMKPKFINEGDVNVKITGQLGPEGSFSSLEEEEYYDKEDD</sequence>
<dbReference type="KEGG" id="tva:4753591"/>
<organism evidence="1 2">
    <name type="scientific">Trichomonas vaginalis (strain ATCC PRA-98 / G3)</name>
    <dbReference type="NCBI Taxonomy" id="412133"/>
    <lineage>
        <taxon>Eukaryota</taxon>
        <taxon>Metamonada</taxon>
        <taxon>Parabasalia</taxon>
        <taxon>Trichomonadida</taxon>
        <taxon>Trichomonadidae</taxon>
        <taxon>Trichomonas</taxon>
    </lineage>
</organism>
<reference evidence="1" key="2">
    <citation type="journal article" date="2007" name="Science">
        <title>Draft genome sequence of the sexually transmitted pathogen Trichomonas vaginalis.</title>
        <authorList>
            <person name="Carlton J.M."/>
            <person name="Hirt R.P."/>
            <person name="Silva J.C."/>
            <person name="Delcher A.L."/>
            <person name="Schatz M."/>
            <person name="Zhao Q."/>
            <person name="Wortman J.R."/>
            <person name="Bidwell S.L."/>
            <person name="Alsmark U.C.M."/>
            <person name="Besteiro S."/>
            <person name="Sicheritz-Ponten T."/>
            <person name="Noel C.J."/>
            <person name="Dacks J.B."/>
            <person name="Foster P.G."/>
            <person name="Simillion C."/>
            <person name="Van de Peer Y."/>
            <person name="Miranda-Saavedra D."/>
            <person name="Barton G.J."/>
            <person name="Westrop G.D."/>
            <person name="Mueller S."/>
            <person name="Dessi D."/>
            <person name="Fiori P.L."/>
            <person name="Ren Q."/>
            <person name="Paulsen I."/>
            <person name="Zhang H."/>
            <person name="Bastida-Corcuera F.D."/>
            <person name="Simoes-Barbosa A."/>
            <person name="Brown M.T."/>
            <person name="Hayes R.D."/>
            <person name="Mukherjee M."/>
            <person name="Okumura C.Y."/>
            <person name="Schneider R."/>
            <person name="Smith A.J."/>
            <person name="Vanacova S."/>
            <person name="Villalvazo M."/>
            <person name="Haas B.J."/>
            <person name="Pertea M."/>
            <person name="Feldblyum T.V."/>
            <person name="Utterback T.R."/>
            <person name="Shu C.L."/>
            <person name="Osoegawa K."/>
            <person name="de Jong P.J."/>
            <person name="Hrdy I."/>
            <person name="Horvathova L."/>
            <person name="Zubacova Z."/>
            <person name="Dolezal P."/>
            <person name="Malik S.B."/>
            <person name="Logsdon J.M. Jr."/>
            <person name="Henze K."/>
            <person name="Gupta A."/>
            <person name="Wang C.C."/>
            <person name="Dunne R.L."/>
            <person name="Upcroft J.A."/>
            <person name="Upcroft P."/>
            <person name="White O."/>
            <person name="Salzberg S.L."/>
            <person name="Tang P."/>
            <person name="Chiu C.-H."/>
            <person name="Lee Y.-S."/>
            <person name="Embley T.M."/>
            <person name="Coombs G.H."/>
            <person name="Mottram J.C."/>
            <person name="Tachezy J."/>
            <person name="Fraser-Liggett C.M."/>
            <person name="Johnson P.J."/>
        </authorList>
    </citation>
    <scope>NUCLEOTIDE SEQUENCE [LARGE SCALE GENOMIC DNA]</scope>
    <source>
        <strain evidence="1">G3</strain>
    </source>
</reference>
<gene>
    <name evidence="1" type="ORF">TVAG_425820</name>
</gene>
<dbReference type="EMBL" id="DS113786">
    <property type="protein sequence ID" value="EAX95830.1"/>
    <property type="molecule type" value="Genomic_DNA"/>
</dbReference>
<evidence type="ECO:0008006" key="3">
    <source>
        <dbReference type="Google" id="ProtNLM"/>
    </source>
</evidence>
<accession>A2FGX1</accession>
<proteinExistence type="predicted"/>
<dbReference type="RefSeq" id="XP_001308760.1">
    <property type="nucleotide sequence ID" value="XM_001308759.1"/>
</dbReference>
<evidence type="ECO:0000313" key="1">
    <source>
        <dbReference type="EMBL" id="EAX95830.1"/>
    </source>
</evidence>
<reference evidence="1" key="1">
    <citation type="submission" date="2006-10" db="EMBL/GenBank/DDBJ databases">
        <authorList>
            <person name="Amadeo P."/>
            <person name="Zhao Q."/>
            <person name="Wortman J."/>
            <person name="Fraser-Liggett C."/>
            <person name="Carlton J."/>
        </authorList>
    </citation>
    <scope>NUCLEOTIDE SEQUENCE</scope>
    <source>
        <strain evidence="1">G3</strain>
    </source>
</reference>